<comment type="caution">
    <text evidence="1">The sequence shown here is derived from an EMBL/GenBank/DDBJ whole genome shotgun (WGS) entry which is preliminary data.</text>
</comment>
<proteinExistence type="predicted"/>
<reference evidence="1" key="1">
    <citation type="submission" date="2021-02" db="EMBL/GenBank/DDBJ databases">
        <authorList>
            <person name="Nowell W R."/>
        </authorList>
    </citation>
    <scope>NUCLEOTIDE SEQUENCE</scope>
</reference>
<accession>A0A816LHL8</accession>
<evidence type="ECO:0000313" key="2">
    <source>
        <dbReference type="Proteomes" id="UP000663824"/>
    </source>
</evidence>
<protein>
    <submittedName>
        <fullName evidence="1">Uncharacterized protein</fullName>
    </submittedName>
</protein>
<organism evidence="1 2">
    <name type="scientific">Rotaria magnacalcarata</name>
    <dbReference type="NCBI Taxonomy" id="392030"/>
    <lineage>
        <taxon>Eukaryota</taxon>
        <taxon>Metazoa</taxon>
        <taxon>Spiralia</taxon>
        <taxon>Gnathifera</taxon>
        <taxon>Rotifera</taxon>
        <taxon>Eurotatoria</taxon>
        <taxon>Bdelloidea</taxon>
        <taxon>Philodinida</taxon>
        <taxon>Philodinidae</taxon>
        <taxon>Rotaria</taxon>
    </lineage>
</organism>
<dbReference type="SUPFAM" id="SSF50729">
    <property type="entry name" value="PH domain-like"/>
    <property type="match status" value="1"/>
</dbReference>
<gene>
    <name evidence="1" type="ORF">MBJ925_LOCUS4601</name>
</gene>
<dbReference type="EMBL" id="CAJNRE010000874">
    <property type="protein sequence ID" value="CAF1933199.1"/>
    <property type="molecule type" value="Genomic_DNA"/>
</dbReference>
<evidence type="ECO:0000313" key="1">
    <source>
        <dbReference type="EMBL" id="CAF1933199.1"/>
    </source>
</evidence>
<dbReference type="Proteomes" id="UP000663824">
    <property type="component" value="Unassembled WGS sequence"/>
</dbReference>
<name>A0A816LHL8_9BILA</name>
<dbReference type="InterPro" id="IPR011993">
    <property type="entry name" value="PH-like_dom_sf"/>
</dbReference>
<dbReference type="Gene3D" id="2.30.29.30">
    <property type="entry name" value="Pleckstrin-homology domain (PH domain)/Phosphotyrosine-binding domain (PTB)"/>
    <property type="match status" value="1"/>
</dbReference>
<dbReference type="AlphaFoldDB" id="A0A816LHL8"/>
<sequence>MSISTSEQGNNNQQPSYIIASPTAAINSANETLTLCDIKLICVPRRKRGKRHVYLTFVESCDLSSSSDEQPSIEIIGKKKTSSIPLNECISLEYFDTIKNDFQSFIYMYFENYTVSIYFSDEFATKKTVIMKHLDCMNKKKTEKPTEINKQQSSHELSCLATTEQIAHTFDIKLIPRGTIIDREHVLIGRAPSIDCNQADLKTTITNQCPSKDKAVLCIPYFTIKHYGNRSNIFLIELGKSNYGNGEIHMKCLSSSLASTIHLLVSPVIEERPLILSSAFQNQLLTNKRIEKSKNIHPPIQLNHDAAYQTIIDPSLSFSKRHSIECITENSTTSTKTKSRSVFGWFHKLVKNKTNLQRSHTFNTNQSHLSSQSKILSSSTNKFFEFNIEEKQMPNAQCQNALSKSQTLTNSSKIFNDKTNRNPLLLPQPKLETTIGTYIDMGPTVYKTNQNQPEEIHEEEIIKETTATVDMGVNKEIHEEEIIKETTATVDMGVNTTISLPPHVRSVIIVGSSVHLIAEERAIFPIGQRSFTSPASVMQPFKAQLNGQTNITGTNMESCITNNSSSIHQPTSTSNSQQSLFLSYGIITLNKFPLSSDKIERPSSPLSDGSNIDHRLNSDLSLMSVSHQRQASNIYYNDKILSSSNSRLFRTLSLSTNNIGDNTSGQICTSHSSIIFFDENLNDQTTNYLLGSPPVPSIEDKIQANLSRVSSINLQGSISRSHLSNINEEKLPSHDSYAFIEPSILNNSPLPNILTIRTKPTLSPEKSINYTDVLLPSSLLLFANNDDEQQQQQESNIVDQHSDQYNNLLDERVERSSTIIYTDINFQQTERRDRIAQLAAISENKDKTPPFVL</sequence>